<keyword evidence="6" id="KW-1185">Reference proteome</keyword>
<dbReference type="Proteomes" id="UP001321047">
    <property type="component" value="Unassembled WGS sequence"/>
</dbReference>
<name>A0AAP2Z8Y0_9EURY</name>
<dbReference type="GO" id="GO:0016491">
    <property type="term" value="F:oxidoreductase activity"/>
    <property type="evidence" value="ECO:0007669"/>
    <property type="project" value="UniProtKB-KW"/>
</dbReference>
<keyword evidence="3" id="KW-0520">NAD</keyword>
<reference evidence="5 6" key="1">
    <citation type="submission" date="2022-09" db="EMBL/GenBank/DDBJ databases">
        <title>Enrichment on poylsaccharides allowed isolation of novel metabolic and taxonomic groups of Haloarchaea.</title>
        <authorList>
            <person name="Sorokin D.Y."/>
            <person name="Elcheninov A.G."/>
            <person name="Khizhniak T.V."/>
            <person name="Kolganova T.V."/>
            <person name="Kublanov I.V."/>
        </authorList>
    </citation>
    <scope>NUCLEOTIDE SEQUENCE [LARGE SCALE GENOMIC DNA]</scope>
    <source>
        <strain evidence="5 6">AArc-curdl1</strain>
    </source>
</reference>
<dbReference type="RefSeq" id="WP_342809219.1">
    <property type="nucleotide sequence ID" value="NZ_JAOPJZ010000010.1"/>
</dbReference>
<gene>
    <name evidence="5" type="ORF">OB919_13055</name>
</gene>
<dbReference type="Gene3D" id="3.40.50.720">
    <property type="entry name" value="NAD(P)-binding Rossmann-like Domain"/>
    <property type="match status" value="1"/>
</dbReference>
<evidence type="ECO:0000256" key="2">
    <source>
        <dbReference type="ARBA" id="ARBA00023002"/>
    </source>
</evidence>
<dbReference type="Pfam" id="PF01370">
    <property type="entry name" value="Epimerase"/>
    <property type="match status" value="1"/>
</dbReference>
<evidence type="ECO:0000259" key="4">
    <source>
        <dbReference type="Pfam" id="PF01370"/>
    </source>
</evidence>
<dbReference type="PANTHER" id="PTHR43103:SF5">
    <property type="entry name" value="4-EPIMERASE, PUTATIVE (AFU_ORTHOLOGUE AFUA_7G00360)-RELATED"/>
    <property type="match status" value="1"/>
</dbReference>
<dbReference type="EMBL" id="JAOPJZ010000010">
    <property type="protein sequence ID" value="MCU4752894.1"/>
    <property type="molecule type" value="Genomic_DNA"/>
</dbReference>
<evidence type="ECO:0000256" key="1">
    <source>
        <dbReference type="ARBA" id="ARBA00007637"/>
    </source>
</evidence>
<dbReference type="SUPFAM" id="SSF51735">
    <property type="entry name" value="NAD(P)-binding Rossmann-fold domains"/>
    <property type="match status" value="1"/>
</dbReference>
<comment type="similarity">
    <text evidence="1">Belongs to the NAD(P)-dependent epimerase/dehydratase family.</text>
</comment>
<accession>A0AAP2Z8Y0</accession>
<keyword evidence="2" id="KW-0560">Oxidoreductase</keyword>
<evidence type="ECO:0000256" key="3">
    <source>
        <dbReference type="ARBA" id="ARBA00023027"/>
    </source>
</evidence>
<evidence type="ECO:0000313" key="5">
    <source>
        <dbReference type="EMBL" id="MCU4752894.1"/>
    </source>
</evidence>
<dbReference type="PANTHER" id="PTHR43103">
    <property type="entry name" value="NUCLEOSIDE-DIPHOSPHATE-SUGAR EPIMERASE"/>
    <property type="match status" value="1"/>
</dbReference>
<organism evidence="5 6">
    <name type="scientific">Natronosalvus hydrolyticus</name>
    <dbReference type="NCBI Taxonomy" id="2979988"/>
    <lineage>
        <taxon>Archaea</taxon>
        <taxon>Methanobacteriati</taxon>
        <taxon>Methanobacteriota</taxon>
        <taxon>Stenosarchaea group</taxon>
        <taxon>Halobacteria</taxon>
        <taxon>Halobacteriales</taxon>
        <taxon>Natrialbaceae</taxon>
        <taxon>Natronosalvus</taxon>
    </lineage>
</organism>
<protein>
    <submittedName>
        <fullName evidence="5">NAD(P)-dependent oxidoreductase</fullName>
    </submittedName>
</protein>
<feature type="domain" description="NAD-dependent epimerase/dehydratase" evidence="4">
    <location>
        <begin position="3"/>
        <end position="218"/>
    </location>
</feature>
<comment type="caution">
    <text evidence="5">The sequence shown here is derived from an EMBL/GenBank/DDBJ whole genome shotgun (WGS) entry which is preliminary data.</text>
</comment>
<sequence length="294" mass="32173">MHVLVTGATGGIGSWVVERLADTGHDVAGVDLERPPKTRQNAQFYAVDLTDQGQAWEVMQTVDPDTVVHCASIPKMGIATGTETFTNNVECTYNTFVAAGTVDADIVWTSSESIYGMPFAEDVWLPDYFPIDENHPKRPEDPYGTSKLVGEELAEMVVRRDGISVTSIRPSWVNYPGAYDLTGVRESFDPDTAEKSGNFWSYIDVRDVVSLIDRALEAEIDGHEAYLAVAETNYLGRDTAETIEAVFGDLPADCDLTGEESAFSTAKARATFGWEPAHDWRDAETATVDGPSFL</sequence>
<dbReference type="AlphaFoldDB" id="A0AAP2Z8Y0"/>
<dbReference type="InterPro" id="IPR036291">
    <property type="entry name" value="NAD(P)-bd_dom_sf"/>
</dbReference>
<dbReference type="CDD" id="cd08946">
    <property type="entry name" value="SDR_e"/>
    <property type="match status" value="1"/>
</dbReference>
<evidence type="ECO:0000313" key="6">
    <source>
        <dbReference type="Proteomes" id="UP001321047"/>
    </source>
</evidence>
<dbReference type="InterPro" id="IPR001509">
    <property type="entry name" value="Epimerase_deHydtase"/>
</dbReference>
<proteinExistence type="inferred from homology"/>